<dbReference type="GO" id="GO:0051015">
    <property type="term" value="F:actin filament binding"/>
    <property type="evidence" value="ECO:0007669"/>
    <property type="project" value="TreeGrafter"/>
</dbReference>
<dbReference type="GO" id="GO:0030427">
    <property type="term" value="C:site of polarized growth"/>
    <property type="evidence" value="ECO:0007669"/>
    <property type="project" value="TreeGrafter"/>
</dbReference>
<proteinExistence type="predicted"/>
<evidence type="ECO:0000313" key="1">
    <source>
        <dbReference type="Ensembl" id="ENSHHUP00000072851.1"/>
    </source>
</evidence>
<dbReference type="Gene3D" id="3.40.20.10">
    <property type="entry name" value="Severin"/>
    <property type="match status" value="1"/>
</dbReference>
<evidence type="ECO:0000313" key="2">
    <source>
        <dbReference type="Proteomes" id="UP000314982"/>
    </source>
</evidence>
<dbReference type="GO" id="GO:0030864">
    <property type="term" value="C:cortical actin cytoskeleton"/>
    <property type="evidence" value="ECO:0007669"/>
    <property type="project" value="TreeGrafter"/>
</dbReference>
<dbReference type="GeneTree" id="ENSGT00940000166263"/>
<keyword evidence="2" id="KW-1185">Reference proteome</keyword>
<dbReference type="GO" id="GO:0005884">
    <property type="term" value="C:actin filament"/>
    <property type="evidence" value="ECO:0007669"/>
    <property type="project" value="TreeGrafter"/>
</dbReference>
<reference evidence="1" key="2">
    <citation type="submission" date="2025-08" db="UniProtKB">
        <authorList>
            <consortium name="Ensembl"/>
        </authorList>
    </citation>
    <scope>IDENTIFICATION</scope>
</reference>
<dbReference type="GO" id="GO:0048812">
    <property type="term" value="P:neuron projection morphogenesis"/>
    <property type="evidence" value="ECO:0007669"/>
    <property type="project" value="TreeGrafter"/>
</dbReference>
<dbReference type="GO" id="GO:0030027">
    <property type="term" value="C:lamellipodium"/>
    <property type="evidence" value="ECO:0007669"/>
    <property type="project" value="TreeGrafter"/>
</dbReference>
<reference evidence="2" key="1">
    <citation type="submission" date="2018-06" db="EMBL/GenBank/DDBJ databases">
        <title>Genome assembly of Danube salmon.</title>
        <authorList>
            <person name="Macqueen D.J."/>
            <person name="Gundappa M.K."/>
        </authorList>
    </citation>
    <scope>NUCLEOTIDE SEQUENCE [LARGE SCALE GENOMIC DNA]</scope>
</reference>
<dbReference type="AlphaFoldDB" id="A0A4W5Q6N1"/>
<protein>
    <submittedName>
        <fullName evidence="1">Uncharacterized protein</fullName>
    </submittedName>
</protein>
<dbReference type="Ensembl" id="ENSHHUT00000075257.1">
    <property type="protein sequence ID" value="ENSHHUP00000072851.1"/>
    <property type="gene ID" value="ENSHHUG00000042758.1"/>
</dbReference>
<reference evidence="1" key="3">
    <citation type="submission" date="2025-09" db="UniProtKB">
        <authorList>
            <consortium name="Ensembl"/>
        </authorList>
    </citation>
    <scope>IDENTIFICATION</scope>
</reference>
<dbReference type="InterPro" id="IPR029006">
    <property type="entry name" value="ADF-H/Gelsolin-like_dom_sf"/>
</dbReference>
<dbReference type="GO" id="GO:0014069">
    <property type="term" value="C:postsynaptic density"/>
    <property type="evidence" value="ECO:0007669"/>
    <property type="project" value="TreeGrafter"/>
</dbReference>
<accession>A0A4W5Q6N1</accession>
<dbReference type="PANTHER" id="PTHR10829">
    <property type="entry name" value="CORTACTIN AND DREBRIN"/>
    <property type="match status" value="1"/>
</dbReference>
<dbReference type="GO" id="GO:0061003">
    <property type="term" value="P:positive regulation of dendritic spine morphogenesis"/>
    <property type="evidence" value="ECO:0007669"/>
    <property type="project" value="TreeGrafter"/>
</dbReference>
<dbReference type="PANTHER" id="PTHR10829:SF9">
    <property type="entry name" value="ADF-H DOMAIN-CONTAINING PROTEIN"/>
    <property type="match status" value="1"/>
</dbReference>
<dbReference type="Proteomes" id="UP000314982">
    <property type="component" value="Unassembled WGS sequence"/>
</dbReference>
<dbReference type="GO" id="GO:0045773">
    <property type="term" value="P:positive regulation of axon extension"/>
    <property type="evidence" value="ECO:0007669"/>
    <property type="project" value="TreeGrafter"/>
</dbReference>
<sequence>GTDRYRGGNNTVIESRALFTYDGVTNNLKLADSGAGGVVELSGKFHIARPLYGLCRAGSAETGGPRVAMICWVSVIHYNMAL</sequence>
<dbReference type="GO" id="GO:0030833">
    <property type="term" value="P:regulation of actin filament polymerization"/>
    <property type="evidence" value="ECO:0007669"/>
    <property type="project" value="TreeGrafter"/>
</dbReference>
<dbReference type="GO" id="GO:0030425">
    <property type="term" value="C:dendrite"/>
    <property type="evidence" value="ECO:0007669"/>
    <property type="project" value="TreeGrafter"/>
</dbReference>
<dbReference type="GO" id="GO:0045211">
    <property type="term" value="C:postsynaptic membrane"/>
    <property type="evidence" value="ECO:0007669"/>
    <property type="project" value="TreeGrafter"/>
</dbReference>
<dbReference type="GO" id="GO:0098974">
    <property type="term" value="P:postsynaptic actin cytoskeleton organization"/>
    <property type="evidence" value="ECO:0007669"/>
    <property type="project" value="TreeGrafter"/>
</dbReference>
<organism evidence="1 2">
    <name type="scientific">Hucho hucho</name>
    <name type="common">huchen</name>
    <dbReference type="NCBI Taxonomy" id="62062"/>
    <lineage>
        <taxon>Eukaryota</taxon>
        <taxon>Metazoa</taxon>
        <taxon>Chordata</taxon>
        <taxon>Craniata</taxon>
        <taxon>Vertebrata</taxon>
        <taxon>Euteleostomi</taxon>
        <taxon>Actinopterygii</taxon>
        <taxon>Neopterygii</taxon>
        <taxon>Teleostei</taxon>
        <taxon>Protacanthopterygii</taxon>
        <taxon>Salmoniformes</taxon>
        <taxon>Salmonidae</taxon>
        <taxon>Salmoninae</taxon>
        <taxon>Hucho</taxon>
    </lineage>
</organism>
<name>A0A4W5Q6N1_9TELE</name>